<evidence type="ECO:0000313" key="1">
    <source>
        <dbReference type="EMBL" id="AIF24995.1"/>
    </source>
</evidence>
<protein>
    <submittedName>
        <fullName evidence="1">Uncharacterized protein</fullName>
    </submittedName>
</protein>
<proteinExistence type="predicted"/>
<dbReference type="EMBL" id="KF901279">
    <property type="protein sequence ID" value="AIF24995.1"/>
    <property type="molecule type" value="Genomic_DNA"/>
</dbReference>
<organism evidence="1">
    <name type="scientific">uncultured marine group II/III euryarchaeote SAT1000_43_B03</name>
    <dbReference type="NCBI Taxonomy" id="1456585"/>
    <lineage>
        <taxon>Archaea</taxon>
        <taxon>Methanobacteriati</taxon>
        <taxon>Methanobacteriota</taxon>
        <taxon>environmental samples</taxon>
    </lineage>
</organism>
<reference evidence="1" key="1">
    <citation type="journal article" date="2014" name="Genome Biol. Evol.">
        <title>Pangenome evidence for extensive interdomain horizontal transfer affecting lineage core and shell genes in uncultured planktonic thaumarchaeota and euryarchaeota.</title>
        <authorList>
            <person name="Deschamps P."/>
            <person name="Zivanovic Y."/>
            <person name="Moreira D."/>
            <person name="Rodriguez-Valera F."/>
            <person name="Lopez-Garcia P."/>
        </authorList>
    </citation>
    <scope>NUCLEOTIDE SEQUENCE</scope>
</reference>
<dbReference type="AlphaFoldDB" id="A0A075IB46"/>
<sequence length="124" mass="12964">MASALSRTGTMLGASRPSRATVCASRHESVSMRLLVESTTLAKSMEPRSPGGRSNKNGTCMVNISGVLPESLPSASNERCIGLLPTSTAVPMSSLPWMPSLLGRTISDMSVSIPSKPGPPKRPL</sequence>
<name>A0A075IB46_9EURY</name>
<accession>A0A075IB46</accession>